<gene>
    <name evidence="4" type="ORF">FQV27_18270</name>
</gene>
<dbReference type="CDD" id="cd06558">
    <property type="entry name" value="crotonase-like"/>
    <property type="match status" value="1"/>
</dbReference>
<dbReference type="EC" id="4.2.1.17" evidence="4"/>
<dbReference type="InterPro" id="IPR014748">
    <property type="entry name" value="Enoyl-CoA_hydra_C"/>
</dbReference>
<sequence>MRETASNLVLVERRGSTLLLTLNRPHHRNGLCPQMCDGLQNGLELAQAEASVANVVIQGAEGFFSAGEDIEQLGAYAALSAAQRISQIEALHDTIRAVRTCRKPVIASVEGGAAGAAASVALAADMIVAATDASFGMSHVKLGLVPDGGATSVLARALPPQKVAEILLLGEPVSALRLAQFGIVNRISATGGALSVALRLADELAAGALDAQAMILSMLDGASDRSFDEQMDIERQHLAQAFGGAEAAEGIAACNAGRKPDFGQPTDAKRDKG</sequence>
<dbReference type="InterPro" id="IPR029045">
    <property type="entry name" value="ClpP/crotonase-like_dom_sf"/>
</dbReference>
<dbReference type="Gene3D" id="3.90.226.10">
    <property type="entry name" value="2-enoyl-CoA Hydratase, Chain A, domain 1"/>
    <property type="match status" value="1"/>
</dbReference>
<keyword evidence="5" id="KW-1185">Reference proteome</keyword>
<accession>A0A5C6RNT9</accession>
<dbReference type="GO" id="GO:0006635">
    <property type="term" value="P:fatty acid beta-oxidation"/>
    <property type="evidence" value="ECO:0007669"/>
    <property type="project" value="TreeGrafter"/>
</dbReference>
<dbReference type="SUPFAM" id="SSF52096">
    <property type="entry name" value="ClpP/crotonase"/>
    <property type="match status" value="1"/>
</dbReference>
<dbReference type="GO" id="GO:0004300">
    <property type="term" value="F:enoyl-CoA hydratase activity"/>
    <property type="evidence" value="ECO:0007669"/>
    <property type="project" value="UniProtKB-EC"/>
</dbReference>
<dbReference type="OrthoDB" id="7619812at2"/>
<evidence type="ECO:0000256" key="2">
    <source>
        <dbReference type="ARBA" id="ARBA00023239"/>
    </source>
</evidence>
<proteinExistence type="inferred from homology"/>
<dbReference type="PANTHER" id="PTHR11941">
    <property type="entry name" value="ENOYL-COA HYDRATASE-RELATED"/>
    <property type="match status" value="1"/>
</dbReference>
<dbReference type="AlphaFoldDB" id="A0A5C6RNT9"/>
<organism evidence="4 5">
    <name type="scientific">Paracoccus aurantiacus</name>
    <dbReference type="NCBI Taxonomy" id="2599412"/>
    <lineage>
        <taxon>Bacteria</taxon>
        <taxon>Pseudomonadati</taxon>
        <taxon>Pseudomonadota</taxon>
        <taxon>Alphaproteobacteria</taxon>
        <taxon>Rhodobacterales</taxon>
        <taxon>Paracoccaceae</taxon>
        <taxon>Paracoccus</taxon>
    </lineage>
</organism>
<dbReference type="InterPro" id="IPR001753">
    <property type="entry name" value="Enoyl-CoA_hydra/iso"/>
</dbReference>
<reference evidence="4 5" key="1">
    <citation type="submission" date="2019-08" db="EMBL/GenBank/DDBJ databases">
        <authorList>
            <person name="Ye J."/>
        </authorList>
    </citation>
    <scope>NUCLEOTIDE SEQUENCE [LARGE SCALE GENOMIC DNA]</scope>
    <source>
        <strain evidence="4 5">TK008</strain>
    </source>
</reference>
<evidence type="ECO:0000313" key="5">
    <source>
        <dbReference type="Proteomes" id="UP000321562"/>
    </source>
</evidence>
<dbReference type="InterPro" id="IPR018376">
    <property type="entry name" value="Enoyl-CoA_hyd/isom_CS"/>
</dbReference>
<dbReference type="Proteomes" id="UP000321562">
    <property type="component" value="Unassembled WGS sequence"/>
</dbReference>
<comment type="similarity">
    <text evidence="1 3">Belongs to the enoyl-CoA hydratase/isomerase family.</text>
</comment>
<protein>
    <submittedName>
        <fullName evidence="4">Enoyl-CoA hydratase</fullName>
        <ecNumber evidence="4">4.2.1.17</ecNumber>
    </submittedName>
</protein>
<dbReference type="PROSITE" id="PS00166">
    <property type="entry name" value="ENOYL_COA_HYDRATASE"/>
    <property type="match status" value="1"/>
</dbReference>
<dbReference type="Pfam" id="PF00378">
    <property type="entry name" value="ECH_1"/>
    <property type="match status" value="1"/>
</dbReference>
<dbReference type="Gene3D" id="1.10.12.10">
    <property type="entry name" value="Lyase 2-enoyl-coa Hydratase, Chain A, domain 2"/>
    <property type="match status" value="1"/>
</dbReference>
<dbReference type="EMBL" id="VOPL01000016">
    <property type="protein sequence ID" value="TXB63644.1"/>
    <property type="molecule type" value="Genomic_DNA"/>
</dbReference>
<comment type="caution">
    <text evidence="4">The sequence shown here is derived from an EMBL/GenBank/DDBJ whole genome shotgun (WGS) entry which is preliminary data.</text>
</comment>
<keyword evidence="2 4" id="KW-0456">Lyase</keyword>
<dbReference type="RefSeq" id="WP_147101389.1">
    <property type="nucleotide sequence ID" value="NZ_JBHUFH010000030.1"/>
</dbReference>
<evidence type="ECO:0000256" key="1">
    <source>
        <dbReference type="ARBA" id="ARBA00005254"/>
    </source>
</evidence>
<dbReference type="PANTHER" id="PTHR11941:SF54">
    <property type="entry name" value="ENOYL-COA HYDRATASE, MITOCHONDRIAL"/>
    <property type="match status" value="1"/>
</dbReference>
<name>A0A5C6RNT9_9RHOB</name>
<evidence type="ECO:0000256" key="3">
    <source>
        <dbReference type="RuleBase" id="RU003707"/>
    </source>
</evidence>
<evidence type="ECO:0000313" key="4">
    <source>
        <dbReference type="EMBL" id="TXB63644.1"/>
    </source>
</evidence>